<dbReference type="RefSeq" id="WP_014404717.1">
    <property type="nucleotide sequence ID" value="NC_017034.1"/>
</dbReference>
<dbReference type="AlphaFoldDB" id="H8I6I6"/>
<organism evidence="1 2">
    <name type="scientific">Methanocella conradii (strain DSM 24694 / JCM 17849 / CGMCC 1.5162 / HZ254)</name>
    <dbReference type="NCBI Taxonomy" id="1041930"/>
    <lineage>
        <taxon>Archaea</taxon>
        <taxon>Methanobacteriati</taxon>
        <taxon>Methanobacteriota</taxon>
        <taxon>Stenosarchaea group</taxon>
        <taxon>Methanomicrobia</taxon>
        <taxon>Methanocellales</taxon>
        <taxon>Methanocellaceae</taxon>
        <taxon>Methanocella</taxon>
    </lineage>
</organism>
<evidence type="ECO:0000313" key="2">
    <source>
        <dbReference type="Proteomes" id="UP000005233"/>
    </source>
</evidence>
<evidence type="ECO:0000313" key="1">
    <source>
        <dbReference type="EMBL" id="AFC98878.1"/>
    </source>
</evidence>
<protein>
    <submittedName>
        <fullName evidence="1">Uncharacterized protein</fullName>
    </submittedName>
</protein>
<dbReference type="STRING" id="1041930.Mtc_0105"/>
<dbReference type="EMBL" id="CP003243">
    <property type="protein sequence ID" value="AFC98878.1"/>
    <property type="molecule type" value="Genomic_DNA"/>
</dbReference>
<keyword evidence="2" id="KW-1185">Reference proteome</keyword>
<dbReference type="GeneID" id="11970864"/>
<dbReference type="HOGENOM" id="CLU_1017838_0_0_2"/>
<proteinExistence type="predicted"/>
<gene>
    <name evidence="1" type="ordered locus">Mtc_0105</name>
</gene>
<sequence length="273" mass="30433">MDGFLTILQNAILHAAGSEGLEKFRKAGHEEEARRMASSDGSLDLQMLMSALLDVFPEEQASTIADDVLARYVGMPPEGSRREYIENGGAQEDSGDVSYADSLAKYLEAEASDVRGLINEARRIRIAMGKAPQATLQAATPEPIVHVTRVPSTTEPRVEGLNEMTLDDEVKRFVDARRAPTSVDIMDFIRYLKDKGYSFQENVVLEKVYAGIEELKSRERAELRADIQAFLKGVPWPSEGEVSAYIERKKSEGVLCESAEIKRMILVEMIQKY</sequence>
<dbReference type="KEGG" id="mez:Mtc_0105"/>
<dbReference type="OrthoDB" id="380340at2157"/>
<reference evidence="1 2" key="1">
    <citation type="journal article" date="2012" name="J. Bacteriol.">
        <title>Complete genome sequence of a thermophilic methanogen, Methanocella conradii HZ254, isolated from Chinese rice field soil.</title>
        <authorList>
            <person name="Lu Z."/>
            <person name="Lu Y."/>
        </authorList>
    </citation>
    <scope>NUCLEOTIDE SEQUENCE [LARGE SCALE GENOMIC DNA]</scope>
    <source>
        <strain evidence="2">DSM 24694 / JCM 17849 / CGMCC 1.5162 / HZ254</strain>
    </source>
</reference>
<accession>H8I6I6</accession>
<dbReference type="eggNOG" id="arCOG11693">
    <property type="taxonomic scope" value="Archaea"/>
</dbReference>
<dbReference type="Proteomes" id="UP000005233">
    <property type="component" value="Chromosome"/>
</dbReference>
<name>H8I6I6_METCZ</name>